<accession>A0A1G7X0F1</accession>
<gene>
    <name evidence="2" type="ORF">SAMN05421827_1117</name>
</gene>
<dbReference type="Pfam" id="PF07969">
    <property type="entry name" value="Amidohydro_3"/>
    <property type="match status" value="1"/>
</dbReference>
<dbReference type="InterPro" id="IPR032466">
    <property type="entry name" value="Metal_Hydrolase"/>
</dbReference>
<feature type="domain" description="Amidohydrolase 3" evidence="1">
    <location>
        <begin position="69"/>
        <end position="541"/>
    </location>
</feature>
<dbReference type="RefSeq" id="WP_090501026.1">
    <property type="nucleotide sequence ID" value="NZ_FNCH01000011.1"/>
</dbReference>
<dbReference type="PANTHER" id="PTHR22642:SF2">
    <property type="entry name" value="PROTEIN LONG AFTER FAR-RED 3"/>
    <property type="match status" value="1"/>
</dbReference>
<sequence>MKPILYSLLLTLLFTSCSKKEAVDVIVYNAKVYTVNSKFDTVEAFAVKNGKILALGKSDEVKGKYTAKEEVNANGKAVYPGFIDAHAHFYGYGQSLQTADLRETKSWDEVLARLTEFAKTHPDGWLIGNGWDQNDWQDKAFPTNEKLTALFPGRPVFLNRIDGHAAIANQKALDDAGIKSEQKLAGGDMLTQNGKLTGVLIDNAVALVERKIPSPDAKLAEKIFLDAQKNCFAAGLTTIDDCGLSYLAVEFIEKLQKQNKLKMRLYVMLSDEPDNYTYLFNRGPIKTDRLNVRAFKVYADGALGSRGACLLHPYSDMPNKTGFLLSNRKHFEEVATKIAANHFQMCTHAIGDSANRVILNIYNKILKGKNDQRWRIEHAQVVNAKDFDLFGKTSIIPSVQPTHATSDMYWAEQRLGADRLKGAYAYKQLLKQNGWIPLGTDFPVENINPLLTFYAATVRADAKGFPKGGFQLENAFTPKEALRGMTIWAAKANFEEHEKGSLEKGKLADFVMLDHDILKSTPQNILKTKVLKTYLNGEKVYEAK</sequence>
<dbReference type="OrthoDB" id="9767366at2"/>
<dbReference type="Gene3D" id="2.30.40.10">
    <property type="entry name" value="Urease, subunit C, domain 1"/>
    <property type="match status" value="1"/>
</dbReference>
<evidence type="ECO:0000259" key="1">
    <source>
        <dbReference type="Pfam" id="PF07969"/>
    </source>
</evidence>
<dbReference type="CDD" id="cd01300">
    <property type="entry name" value="YtcJ_like"/>
    <property type="match status" value="1"/>
</dbReference>
<organism evidence="2 3">
    <name type="scientific">Pedobacter terrae</name>
    <dbReference type="NCBI Taxonomy" id="405671"/>
    <lineage>
        <taxon>Bacteria</taxon>
        <taxon>Pseudomonadati</taxon>
        <taxon>Bacteroidota</taxon>
        <taxon>Sphingobacteriia</taxon>
        <taxon>Sphingobacteriales</taxon>
        <taxon>Sphingobacteriaceae</taxon>
        <taxon>Pedobacter</taxon>
    </lineage>
</organism>
<protein>
    <recommendedName>
        <fullName evidence="1">Amidohydrolase 3 domain-containing protein</fullName>
    </recommendedName>
</protein>
<dbReference type="AlphaFoldDB" id="A0A1G7X0F1"/>
<dbReference type="Proteomes" id="UP000199643">
    <property type="component" value="Unassembled WGS sequence"/>
</dbReference>
<dbReference type="EMBL" id="FNCH01000011">
    <property type="protein sequence ID" value="SDG77626.1"/>
    <property type="molecule type" value="Genomic_DNA"/>
</dbReference>
<evidence type="ECO:0000313" key="2">
    <source>
        <dbReference type="EMBL" id="SDG77626.1"/>
    </source>
</evidence>
<name>A0A1G7X0F1_9SPHI</name>
<dbReference type="GO" id="GO:0016810">
    <property type="term" value="F:hydrolase activity, acting on carbon-nitrogen (but not peptide) bonds"/>
    <property type="evidence" value="ECO:0007669"/>
    <property type="project" value="InterPro"/>
</dbReference>
<reference evidence="3" key="1">
    <citation type="submission" date="2016-10" db="EMBL/GenBank/DDBJ databases">
        <authorList>
            <person name="Varghese N."/>
            <person name="Submissions S."/>
        </authorList>
    </citation>
    <scope>NUCLEOTIDE SEQUENCE [LARGE SCALE GENOMIC DNA]</scope>
    <source>
        <strain evidence="3">DSM 17933</strain>
    </source>
</reference>
<keyword evidence="3" id="KW-1185">Reference proteome</keyword>
<proteinExistence type="predicted"/>
<dbReference type="InterPro" id="IPR013108">
    <property type="entry name" value="Amidohydro_3"/>
</dbReference>
<dbReference type="Gene3D" id="3.10.310.70">
    <property type="match status" value="1"/>
</dbReference>
<dbReference type="InterPro" id="IPR033932">
    <property type="entry name" value="YtcJ-like"/>
</dbReference>
<dbReference type="SUPFAM" id="SSF51556">
    <property type="entry name" value="Metallo-dependent hydrolases"/>
    <property type="match status" value="1"/>
</dbReference>
<dbReference type="InterPro" id="IPR011059">
    <property type="entry name" value="Metal-dep_hydrolase_composite"/>
</dbReference>
<dbReference type="STRING" id="405671.SAMN05421827_1117"/>
<evidence type="ECO:0000313" key="3">
    <source>
        <dbReference type="Proteomes" id="UP000199643"/>
    </source>
</evidence>
<dbReference type="PANTHER" id="PTHR22642">
    <property type="entry name" value="IMIDAZOLONEPROPIONASE"/>
    <property type="match status" value="1"/>
</dbReference>
<dbReference type="PROSITE" id="PS51257">
    <property type="entry name" value="PROKAR_LIPOPROTEIN"/>
    <property type="match status" value="1"/>
</dbReference>
<dbReference type="Gene3D" id="3.20.20.140">
    <property type="entry name" value="Metal-dependent hydrolases"/>
    <property type="match status" value="1"/>
</dbReference>
<dbReference type="SUPFAM" id="SSF51338">
    <property type="entry name" value="Composite domain of metallo-dependent hydrolases"/>
    <property type="match status" value="1"/>
</dbReference>